<keyword evidence="1" id="KW-0812">Transmembrane</keyword>
<dbReference type="InterPro" id="IPR051091">
    <property type="entry name" value="O-Glucosyltr/Glycosyltrsf_90"/>
</dbReference>
<dbReference type="EMBL" id="JAVHJL010000001">
    <property type="protein sequence ID" value="KAK6512113.1"/>
    <property type="molecule type" value="Genomic_DNA"/>
</dbReference>
<dbReference type="PANTHER" id="PTHR12203:SF22">
    <property type="entry name" value="CAPSULE ASSOCIATED PROTEIN"/>
    <property type="match status" value="1"/>
</dbReference>
<keyword evidence="1" id="KW-1133">Transmembrane helix</keyword>
<dbReference type="Proteomes" id="UP001370758">
    <property type="component" value="Unassembled WGS sequence"/>
</dbReference>
<dbReference type="AlphaFoldDB" id="A0AAV9WR10"/>
<keyword evidence="1" id="KW-0472">Membrane</keyword>
<feature type="transmembrane region" description="Helical" evidence="1">
    <location>
        <begin position="6"/>
        <end position="32"/>
    </location>
</feature>
<accession>A0AAV9WR10</accession>
<feature type="domain" description="Glycosyl transferase CAP10" evidence="2">
    <location>
        <begin position="313"/>
        <end position="615"/>
    </location>
</feature>
<reference evidence="3 4" key="1">
    <citation type="submission" date="2023-08" db="EMBL/GenBank/DDBJ databases">
        <authorList>
            <person name="Palmer J.M."/>
        </authorList>
    </citation>
    <scope>NUCLEOTIDE SEQUENCE [LARGE SCALE GENOMIC DNA]</scope>
    <source>
        <strain evidence="3 4">TWF481</strain>
    </source>
</reference>
<comment type="caution">
    <text evidence="3">The sequence shown here is derived from an EMBL/GenBank/DDBJ whole genome shotgun (WGS) entry which is preliminary data.</text>
</comment>
<proteinExistence type="predicted"/>
<evidence type="ECO:0000313" key="4">
    <source>
        <dbReference type="Proteomes" id="UP001370758"/>
    </source>
</evidence>
<dbReference type="SMART" id="SM00672">
    <property type="entry name" value="CAP10"/>
    <property type="match status" value="1"/>
</dbReference>
<protein>
    <recommendedName>
        <fullName evidence="2">Glycosyl transferase CAP10 domain-containing protein</fullName>
    </recommendedName>
</protein>
<organism evidence="3 4">
    <name type="scientific">Arthrobotrys musiformis</name>
    <dbReference type="NCBI Taxonomy" id="47236"/>
    <lineage>
        <taxon>Eukaryota</taxon>
        <taxon>Fungi</taxon>
        <taxon>Dikarya</taxon>
        <taxon>Ascomycota</taxon>
        <taxon>Pezizomycotina</taxon>
        <taxon>Orbiliomycetes</taxon>
        <taxon>Orbiliales</taxon>
        <taxon>Orbiliaceae</taxon>
        <taxon>Arthrobotrys</taxon>
    </lineage>
</organism>
<evidence type="ECO:0000259" key="2">
    <source>
        <dbReference type="SMART" id="SM00672"/>
    </source>
</evidence>
<evidence type="ECO:0000313" key="3">
    <source>
        <dbReference type="EMBL" id="KAK6512113.1"/>
    </source>
</evidence>
<dbReference type="Pfam" id="PF05686">
    <property type="entry name" value="Glyco_transf_90"/>
    <property type="match status" value="1"/>
</dbReference>
<dbReference type="InterPro" id="IPR006598">
    <property type="entry name" value="CAP10"/>
</dbReference>
<dbReference type="PANTHER" id="PTHR12203">
    <property type="entry name" value="KDEL LYS-ASP-GLU-LEU CONTAINING - RELATED"/>
    <property type="match status" value="1"/>
</dbReference>
<sequence length="642" mass="73996">MAAGEVRPWLVFLLAFVGFIMCIVNFAVVTGVDVRGRISKIALPNPKAQKSDFPYFQPPNLVDDDIVLPDELDQHPIVDLTRNQLKKFDRYRRAQPRTFAQVVEKYRVKYGRHPPPNFDKWYQFARKRNCVNFDDFDQIMDDLRPFWGIKPAEIRTKIKAMDTADSRVSILKVRGNKVAETSFPDAWRAKIFADMLAVAAPYLPDLNIAMNYLDEPRVVAPWEEVQASLAVEKKSRVLHPETVNEFSKADWDAPEDLKDVDLGFFDHSGRPYMDLASKACPPESYARRPELDVKHVENKYKDPVGGFIRNFNLSSDLCTVGPQISNLHGFLFSSSTTIATRKLLPIFGECKVNVNNDILFPANKYYDTGDARYGYNDEQDVPWHQKSSTMVWRGVTSGGVQNADIYQRLQRHRFVALTNSSKLGETQVTIMKAVSEDNTSGEYTPTYLRPAHYANMTMDVGFSQILWCVPDCHFLDDKLSAKPSLEFKETFRFKYLADIDGHSFSGRWHAFLKSRSMGIKSTIFREWHDQRLFEWVHFAPMDNRFDDLYALMTYFTGLEKGVDGGDGAYVPRHDTEAKRMADRSREWALQVLRKEDVEIYMLRLLLEYARVVDDNRDKIGYSGDGREVVDSDKAKHGWRWRA</sequence>
<keyword evidence="4" id="KW-1185">Reference proteome</keyword>
<gene>
    <name evidence="3" type="ORF">TWF481_001008</name>
</gene>
<evidence type="ECO:0000256" key="1">
    <source>
        <dbReference type="SAM" id="Phobius"/>
    </source>
</evidence>
<name>A0AAV9WR10_9PEZI</name>